<dbReference type="Gene3D" id="3.40.1740.10">
    <property type="entry name" value="VC0467-like"/>
    <property type="match status" value="1"/>
</dbReference>
<dbReference type="PANTHER" id="PTHR31984:SF17">
    <property type="entry name" value="TRANSCRIPTIONAL REGULATOR"/>
    <property type="match status" value="1"/>
</dbReference>
<protein>
    <submittedName>
        <fullName evidence="2">Uncharacterized protein</fullName>
    </submittedName>
</protein>
<dbReference type="PANTHER" id="PTHR31984">
    <property type="entry name" value="TRANSPORTER, PUTATIVE (DUF179)-RELATED"/>
    <property type="match status" value="1"/>
</dbReference>
<accession>A0A7J7IM22</accession>
<sequence>MPASNYDNLSWVSFLNWTPTQCLREPYVCATWRVRCPQRALRKLVGVRWRPACSRAARGGSWLHAHAAGPPEPPDNDDQDEEEFDWGARDLSGSERSSAPSDGYEAHVRERLRDWRAFRMQLVRQELDHGGGSKLNEVAGQDFQQETRPATDLTDEQKPMEMSAAEARFRARPSHRAGSLSSSLELDCWGRSGLELRWVHPVTTLETGNILVASPFHFRNEQQYFAHTVILILEHSVNGTTGVILNRRAAQRISMVRSLAGTDLARVFARDALYLGGPVGLDSLLVLHDESVLAMNGDPLRSSAEGNDCAYEIVPGGVYCGGLGRLTELAQNGLLTRPERIHFFCGYCGWEPGQLQAEIDQGVWYVASASAELILGPRVPVESVAPRTRQANAEAGNSPFGFRDRPRSSVNAEDSLAALGAQAVPHAVESPMTLWREVIQKLTSYRQLMDGFPGSIER</sequence>
<gene>
    <name evidence="2" type="ORF">F1559_000613</name>
</gene>
<proteinExistence type="predicted"/>
<reference evidence="2 3" key="1">
    <citation type="journal article" date="2020" name="J. Phycol.">
        <title>Comparative genome analysis reveals Cyanidiococcus gen. nov., a new extremophilic red algal genus sister to Cyanidioschyzon (Cyanidioschyzonaceae, Rhodophyta).</title>
        <authorList>
            <person name="Liu S.-L."/>
            <person name="Chiang Y.-R."/>
            <person name="Yoon H.S."/>
            <person name="Fu H.-Y."/>
        </authorList>
    </citation>
    <scope>NUCLEOTIDE SEQUENCE [LARGE SCALE GENOMIC DNA]</scope>
    <source>
        <strain evidence="2 3">THAL066</strain>
    </source>
</reference>
<dbReference type="OrthoDB" id="5831at2759"/>
<evidence type="ECO:0000313" key="3">
    <source>
        <dbReference type="Proteomes" id="UP000530660"/>
    </source>
</evidence>
<evidence type="ECO:0000256" key="1">
    <source>
        <dbReference type="SAM" id="MobiDB-lite"/>
    </source>
</evidence>
<dbReference type="Proteomes" id="UP000530660">
    <property type="component" value="Unassembled WGS sequence"/>
</dbReference>
<evidence type="ECO:0000313" key="2">
    <source>
        <dbReference type="EMBL" id="KAF6003749.1"/>
    </source>
</evidence>
<comment type="caution">
    <text evidence="2">The sequence shown here is derived from an EMBL/GenBank/DDBJ whole genome shotgun (WGS) entry which is preliminary data.</text>
</comment>
<dbReference type="Pfam" id="PF02622">
    <property type="entry name" value="DUF179"/>
    <property type="match status" value="1"/>
</dbReference>
<keyword evidence="3" id="KW-1185">Reference proteome</keyword>
<dbReference type="AlphaFoldDB" id="A0A7J7IM22"/>
<dbReference type="SUPFAM" id="SSF143456">
    <property type="entry name" value="VC0467-like"/>
    <property type="match status" value="1"/>
</dbReference>
<name>A0A7J7IM22_9RHOD</name>
<feature type="region of interest" description="Disordered" evidence="1">
    <location>
        <begin position="385"/>
        <end position="408"/>
    </location>
</feature>
<dbReference type="EMBL" id="VWRR01000005">
    <property type="protein sequence ID" value="KAF6003749.1"/>
    <property type="molecule type" value="Genomic_DNA"/>
</dbReference>
<dbReference type="InterPro" id="IPR003774">
    <property type="entry name" value="AlgH-like"/>
</dbReference>
<organism evidence="2 3">
    <name type="scientific">Cyanidiococcus yangmingshanensis</name>
    <dbReference type="NCBI Taxonomy" id="2690220"/>
    <lineage>
        <taxon>Eukaryota</taxon>
        <taxon>Rhodophyta</taxon>
        <taxon>Bangiophyceae</taxon>
        <taxon>Cyanidiales</taxon>
        <taxon>Cyanidiaceae</taxon>
        <taxon>Cyanidiococcus</taxon>
    </lineage>
</organism>